<sequence length="344" mass="36186">MKKLLTAVCCAVLLIPVMTQAGVIRHDVANQAYLNLAAQDQFKPVGDLVYGKSGLNSFRRRCSGTLISANFVLTAAHCVDNSETNYMEFNVGGSIYQGQSWVAHDSWTGGDTLASLLEGWDIGLVLLAEAVQNVTAALLYGGNNEVGNVGTHVGFGRGGNGLSGDVQLSGTKRAGTNEIDEINFFGETHGRLLWNDFDAPAGTDPAQGTGINSNPSYLENPMAWYGASSGTALDLEMGIAPGDSGGGYFLEDNGEWFLAGVHSFGVAVSGDNDLNSGYGEFSASTRVSSFTSWISQTQALLAPEVVVSAPGSLLTMCSAGMVMLVMRRRKRVRASSGLCIAACK</sequence>
<dbReference type="RefSeq" id="WP_273638420.1">
    <property type="nucleotide sequence ID" value="NZ_JAQQXP010000001.1"/>
</dbReference>
<organism evidence="3 4">
    <name type="scientific">Alteromonas gilva</name>
    <dbReference type="NCBI Taxonomy" id="2987522"/>
    <lineage>
        <taxon>Bacteria</taxon>
        <taxon>Pseudomonadati</taxon>
        <taxon>Pseudomonadota</taxon>
        <taxon>Gammaproteobacteria</taxon>
        <taxon>Alteromonadales</taxon>
        <taxon>Alteromonadaceae</taxon>
        <taxon>Alteromonas/Salinimonas group</taxon>
        <taxon>Alteromonas</taxon>
    </lineage>
</organism>
<dbReference type="PROSITE" id="PS00134">
    <property type="entry name" value="TRYPSIN_HIS"/>
    <property type="match status" value="1"/>
</dbReference>
<dbReference type="InterPro" id="IPR009003">
    <property type="entry name" value="Peptidase_S1_PA"/>
</dbReference>
<evidence type="ECO:0000313" key="3">
    <source>
        <dbReference type="EMBL" id="MDC8829846.1"/>
    </source>
</evidence>
<dbReference type="GO" id="GO:0016787">
    <property type="term" value="F:hydrolase activity"/>
    <property type="evidence" value="ECO:0007669"/>
    <property type="project" value="UniProtKB-KW"/>
</dbReference>
<proteinExistence type="predicted"/>
<keyword evidence="1" id="KW-0732">Signal</keyword>
<reference evidence="3 4" key="1">
    <citation type="submission" date="2022-10" db="EMBL/GenBank/DDBJ databases">
        <title>Alteromonas sp. chi3 Genome sequencing.</title>
        <authorList>
            <person name="Park S."/>
        </authorList>
    </citation>
    <scope>NUCLEOTIDE SEQUENCE [LARGE SCALE GENOMIC DNA]</scope>
    <source>
        <strain evidence="4">chi3</strain>
    </source>
</reference>
<feature type="domain" description="Peptidase S1" evidence="2">
    <location>
        <begin position="28"/>
        <end position="299"/>
    </location>
</feature>
<dbReference type="SUPFAM" id="SSF50494">
    <property type="entry name" value="Trypsin-like serine proteases"/>
    <property type="match status" value="1"/>
</dbReference>
<name>A0ABT5KYJ8_9ALTE</name>
<dbReference type="SMART" id="SM00020">
    <property type="entry name" value="Tryp_SPc"/>
    <property type="match status" value="1"/>
</dbReference>
<dbReference type="PANTHER" id="PTHR24260">
    <property type="match status" value="1"/>
</dbReference>
<feature type="signal peptide" evidence="1">
    <location>
        <begin position="1"/>
        <end position="21"/>
    </location>
</feature>
<dbReference type="Pfam" id="PF00089">
    <property type="entry name" value="Trypsin"/>
    <property type="match status" value="1"/>
</dbReference>
<gene>
    <name evidence="3" type="ORF">OIK42_03615</name>
</gene>
<feature type="chain" id="PRO_5045368566" evidence="1">
    <location>
        <begin position="22"/>
        <end position="344"/>
    </location>
</feature>
<dbReference type="InterPro" id="IPR043504">
    <property type="entry name" value="Peptidase_S1_PA_chymotrypsin"/>
</dbReference>
<dbReference type="EMBL" id="JAQQXP010000001">
    <property type="protein sequence ID" value="MDC8829846.1"/>
    <property type="molecule type" value="Genomic_DNA"/>
</dbReference>
<accession>A0ABT5KYJ8</accession>
<evidence type="ECO:0000256" key="1">
    <source>
        <dbReference type="SAM" id="SignalP"/>
    </source>
</evidence>
<dbReference type="Proteomes" id="UP001218788">
    <property type="component" value="Unassembled WGS sequence"/>
</dbReference>
<dbReference type="InterPro" id="IPR001254">
    <property type="entry name" value="Trypsin_dom"/>
</dbReference>
<evidence type="ECO:0000313" key="4">
    <source>
        <dbReference type="Proteomes" id="UP001218788"/>
    </source>
</evidence>
<comment type="caution">
    <text evidence="3">The sequence shown here is derived from an EMBL/GenBank/DDBJ whole genome shotgun (WGS) entry which is preliminary data.</text>
</comment>
<keyword evidence="3" id="KW-0378">Hydrolase</keyword>
<dbReference type="PRINTS" id="PR00722">
    <property type="entry name" value="CHYMOTRYPSIN"/>
</dbReference>
<dbReference type="EC" id="3.4.21.-" evidence="3"/>
<dbReference type="PROSITE" id="PS50240">
    <property type="entry name" value="TRYPSIN_DOM"/>
    <property type="match status" value="1"/>
</dbReference>
<dbReference type="InterPro" id="IPR001314">
    <property type="entry name" value="Peptidase_S1A"/>
</dbReference>
<dbReference type="InterPro" id="IPR018114">
    <property type="entry name" value="TRYPSIN_HIS"/>
</dbReference>
<evidence type="ECO:0000259" key="2">
    <source>
        <dbReference type="PROSITE" id="PS50240"/>
    </source>
</evidence>
<keyword evidence="4" id="KW-1185">Reference proteome</keyword>
<protein>
    <submittedName>
        <fullName evidence="3">Trypsin-like serine protease</fullName>
        <ecNumber evidence="3">3.4.21.-</ecNumber>
    </submittedName>
</protein>
<dbReference type="InterPro" id="IPR051333">
    <property type="entry name" value="CLIP_Serine_Protease"/>
</dbReference>
<dbReference type="PANTHER" id="PTHR24260:SF136">
    <property type="entry name" value="GH08193P-RELATED"/>
    <property type="match status" value="1"/>
</dbReference>
<dbReference type="Gene3D" id="2.40.10.10">
    <property type="entry name" value="Trypsin-like serine proteases"/>
    <property type="match status" value="1"/>
</dbReference>